<gene>
    <name evidence="3" type="ORF">JKP88DRAFT_14021</name>
</gene>
<organism evidence="3 4">
    <name type="scientific">Tribonema minus</name>
    <dbReference type="NCBI Taxonomy" id="303371"/>
    <lineage>
        <taxon>Eukaryota</taxon>
        <taxon>Sar</taxon>
        <taxon>Stramenopiles</taxon>
        <taxon>Ochrophyta</taxon>
        <taxon>PX clade</taxon>
        <taxon>Xanthophyceae</taxon>
        <taxon>Tribonematales</taxon>
        <taxon>Tribonemataceae</taxon>
        <taxon>Tribonema</taxon>
    </lineage>
</organism>
<dbReference type="EMBL" id="JAFCMP010000030">
    <property type="protein sequence ID" value="KAG5190688.1"/>
    <property type="molecule type" value="Genomic_DNA"/>
</dbReference>
<protein>
    <submittedName>
        <fullName evidence="3">Uncharacterized protein</fullName>
    </submittedName>
</protein>
<dbReference type="AlphaFoldDB" id="A0A836CMH2"/>
<feature type="region of interest" description="Disordered" evidence="1">
    <location>
        <begin position="60"/>
        <end position="159"/>
    </location>
</feature>
<feature type="signal peptide" evidence="2">
    <location>
        <begin position="1"/>
        <end position="21"/>
    </location>
</feature>
<name>A0A836CMH2_9STRA</name>
<evidence type="ECO:0000313" key="4">
    <source>
        <dbReference type="Proteomes" id="UP000664859"/>
    </source>
</evidence>
<dbReference type="Proteomes" id="UP000664859">
    <property type="component" value="Unassembled WGS sequence"/>
</dbReference>
<evidence type="ECO:0000256" key="2">
    <source>
        <dbReference type="SAM" id="SignalP"/>
    </source>
</evidence>
<feature type="chain" id="PRO_5032332507" evidence="2">
    <location>
        <begin position="22"/>
        <end position="159"/>
    </location>
</feature>
<dbReference type="PROSITE" id="PS51257">
    <property type="entry name" value="PROKAR_LIPOPROTEIN"/>
    <property type="match status" value="1"/>
</dbReference>
<accession>A0A836CMH2</accession>
<evidence type="ECO:0000256" key="1">
    <source>
        <dbReference type="SAM" id="MobiDB-lite"/>
    </source>
</evidence>
<keyword evidence="2" id="KW-0732">Signal</keyword>
<proteinExistence type="predicted"/>
<comment type="caution">
    <text evidence="3">The sequence shown here is derived from an EMBL/GenBank/DDBJ whole genome shotgun (WGS) entry which is preliminary data.</text>
</comment>
<sequence length="159" mass="16328">MAPKTTIVLALVAALACTCNGFVAPVMSAQGASSRQVFVKQSLAAGAAVLGGVAAASALPEGSPLEQVTKPLSDVSKQAASVLPDDPDKLPDEFAKNGPGLIQGKPLSPKNRGIAKKLEFKAEDNIAERNKTQPQSGNADVARRIEKGIDNASSKPLTL</sequence>
<keyword evidence="4" id="KW-1185">Reference proteome</keyword>
<reference evidence="3" key="1">
    <citation type="submission" date="2021-02" db="EMBL/GenBank/DDBJ databases">
        <title>First Annotated Genome of the Yellow-green Alga Tribonema minus.</title>
        <authorList>
            <person name="Mahan K.M."/>
        </authorList>
    </citation>
    <scope>NUCLEOTIDE SEQUENCE</scope>
    <source>
        <strain evidence="3">UTEX B ZZ1240</strain>
    </source>
</reference>
<feature type="compositionally biased region" description="Basic and acidic residues" evidence="1">
    <location>
        <begin position="86"/>
        <end position="95"/>
    </location>
</feature>
<evidence type="ECO:0000313" key="3">
    <source>
        <dbReference type="EMBL" id="KAG5190688.1"/>
    </source>
</evidence>
<feature type="compositionally biased region" description="Basic and acidic residues" evidence="1">
    <location>
        <begin position="116"/>
        <end position="131"/>
    </location>
</feature>